<dbReference type="EMBL" id="CASHTH010001918">
    <property type="protein sequence ID" value="CAI8021855.1"/>
    <property type="molecule type" value="Genomic_DNA"/>
</dbReference>
<gene>
    <name evidence="3" type="ORF">GBAR_LOCUS12888</name>
</gene>
<sequence length="95" mass="10622">MLVHNPPHPGAFIRRQCLEPLGLTVTEAAKGLAVSRNTLSMLLNGRIGISPEMAIRLSQAFGGSPESWLQQQMQYDLWHAQRNREDVAIRRFVAA</sequence>
<dbReference type="Gene3D" id="1.10.260.40">
    <property type="entry name" value="lambda repressor-like DNA-binding domains"/>
    <property type="match status" value="1"/>
</dbReference>
<comment type="caution">
    <text evidence="3">The sequence shown here is derived from an EMBL/GenBank/DDBJ whole genome shotgun (WGS) entry which is preliminary data.</text>
</comment>
<dbReference type="CDD" id="cd00093">
    <property type="entry name" value="HTH_XRE"/>
    <property type="match status" value="1"/>
</dbReference>
<dbReference type="InterPro" id="IPR010982">
    <property type="entry name" value="Lambda_DNA-bd_dom_sf"/>
</dbReference>
<dbReference type="NCBIfam" id="TIGR02607">
    <property type="entry name" value="antidote_HigA"/>
    <property type="match status" value="1"/>
</dbReference>
<evidence type="ECO:0000313" key="4">
    <source>
        <dbReference type="Proteomes" id="UP001174909"/>
    </source>
</evidence>
<organism evidence="3 4">
    <name type="scientific">Geodia barretti</name>
    <name type="common">Barrett's horny sponge</name>
    <dbReference type="NCBI Taxonomy" id="519541"/>
    <lineage>
        <taxon>Eukaryota</taxon>
        <taxon>Metazoa</taxon>
        <taxon>Porifera</taxon>
        <taxon>Demospongiae</taxon>
        <taxon>Heteroscleromorpha</taxon>
        <taxon>Tetractinellida</taxon>
        <taxon>Astrophorina</taxon>
        <taxon>Geodiidae</taxon>
        <taxon>Geodia</taxon>
    </lineage>
</organism>
<evidence type="ECO:0000256" key="1">
    <source>
        <dbReference type="ARBA" id="ARBA00023125"/>
    </source>
</evidence>
<dbReference type="SUPFAM" id="SSF47413">
    <property type="entry name" value="lambda repressor-like DNA-binding domains"/>
    <property type="match status" value="1"/>
</dbReference>
<accession>A0AA35S1U0</accession>
<reference evidence="3" key="1">
    <citation type="submission" date="2023-03" db="EMBL/GenBank/DDBJ databases">
        <authorList>
            <person name="Steffen K."/>
            <person name="Cardenas P."/>
        </authorList>
    </citation>
    <scope>NUCLEOTIDE SEQUENCE</scope>
</reference>
<dbReference type="PANTHER" id="PTHR36924">
    <property type="entry name" value="ANTITOXIN HIGA-1"/>
    <property type="match status" value="1"/>
</dbReference>
<name>A0AA35S1U0_GEOBA</name>
<dbReference type="InterPro" id="IPR013430">
    <property type="entry name" value="Toxin_antidote_HigA"/>
</dbReference>
<evidence type="ECO:0000259" key="2">
    <source>
        <dbReference type="PROSITE" id="PS50943"/>
    </source>
</evidence>
<dbReference type="AlphaFoldDB" id="A0AA35S1U0"/>
<protein>
    <submittedName>
        <fullName evidence="3">Uncharacterized HTH-type transcriptional regulator Synpcc7942_2319</fullName>
    </submittedName>
</protein>
<proteinExistence type="predicted"/>
<evidence type="ECO:0000313" key="3">
    <source>
        <dbReference type="EMBL" id="CAI8021855.1"/>
    </source>
</evidence>
<dbReference type="GO" id="GO:0003677">
    <property type="term" value="F:DNA binding"/>
    <property type="evidence" value="ECO:0007669"/>
    <property type="project" value="UniProtKB-KW"/>
</dbReference>
<dbReference type="SMART" id="SM00530">
    <property type="entry name" value="HTH_XRE"/>
    <property type="match status" value="1"/>
</dbReference>
<keyword evidence="1" id="KW-0238">DNA-binding</keyword>
<dbReference type="Proteomes" id="UP001174909">
    <property type="component" value="Unassembled WGS sequence"/>
</dbReference>
<dbReference type="InterPro" id="IPR001387">
    <property type="entry name" value="Cro/C1-type_HTH"/>
</dbReference>
<dbReference type="PANTHER" id="PTHR36924:SF1">
    <property type="entry name" value="ANTITOXIN HIGA-1"/>
    <property type="match status" value="1"/>
</dbReference>
<dbReference type="PROSITE" id="PS50943">
    <property type="entry name" value="HTH_CROC1"/>
    <property type="match status" value="1"/>
</dbReference>
<dbReference type="Pfam" id="PF01381">
    <property type="entry name" value="HTH_3"/>
    <property type="match status" value="1"/>
</dbReference>
<keyword evidence="4" id="KW-1185">Reference proteome</keyword>
<feature type="domain" description="HTH cro/C1-type" evidence="2">
    <location>
        <begin position="13"/>
        <end position="68"/>
    </location>
</feature>